<sequence length="242" mass="27298">MSTTAYNSMPPPPTPGSLSSRSTSRPTRQGICPPQTQRGNWPRQYHTVGSGTLDDPHVIWAIPPHTVHDIYDAEYERRLGHPIPNHETLKKARIHRINMVCMDEAIEQGYRCVVVRSPCHATSTVRDERTLKITDHESGDERLTVFMGDSWSSLHIQGHIFVRMGREGLPAEKIRCESDRRIVEPGSPGLVGRGRSYGDAEMHWCRSRSRSRSRAYFEEGRGTDTRVKLLVVASGVGVYKVQ</sequence>
<dbReference type="EMBL" id="JAUEPO010000003">
    <property type="protein sequence ID" value="KAK3327055.1"/>
    <property type="molecule type" value="Genomic_DNA"/>
</dbReference>
<protein>
    <submittedName>
        <fullName evidence="2">Uncharacterized protein</fullName>
    </submittedName>
</protein>
<dbReference type="Proteomes" id="UP001286456">
    <property type="component" value="Unassembled WGS sequence"/>
</dbReference>
<organism evidence="2 3">
    <name type="scientific">Cercophora scortea</name>
    <dbReference type="NCBI Taxonomy" id="314031"/>
    <lineage>
        <taxon>Eukaryota</taxon>
        <taxon>Fungi</taxon>
        <taxon>Dikarya</taxon>
        <taxon>Ascomycota</taxon>
        <taxon>Pezizomycotina</taxon>
        <taxon>Sordariomycetes</taxon>
        <taxon>Sordariomycetidae</taxon>
        <taxon>Sordariales</taxon>
        <taxon>Lasiosphaeriaceae</taxon>
        <taxon>Cercophora</taxon>
    </lineage>
</organism>
<proteinExistence type="predicted"/>
<keyword evidence="3" id="KW-1185">Reference proteome</keyword>
<accession>A0AAE0IL51</accession>
<name>A0AAE0IL51_9PEZI</name>
<gene>
    <name evidence="2" type="ORF">B0T19DRAFT_399963</name>
</gene>
<feature type="compositionally biased region" description="Low complexity" evidence="1">
    <location>
        <begin position="16"/>
        <end position="28"/>
    </location>
</feature>
<evidence type="ECO:0000256" key="1">
    <source>
        <dbReference type="SAM" id="MobiDB-lite"/>
    </source>
</evidence>
<evidence type="ECO:0000313" key="2">
    <source>
        <dbReference type="EMBL" id="KAK3327055.1"/>
    </source>
</evidence>
<dbReference type="AlphaFoldDB" id="A0AAE0IL51"/>
<evidence type="ECO:0000313" key="3">
    <source>
        <dbReference type="Proteomes" id="UP001286456"/>
    </source>
</evidence>
<feature type="region of interest" description="Disordered" evidence="1">
    <location>
        <begin position="1"/>
        <end position="48"/>
    </location>
</feature>
<comment type="caution">
    <text evidence="2">The sequence shown here is derived from an EMBL/GenBank/DDBJ whole genome shotgun (WGS) entry which is preliminary data.</text>
</comment>
<reference evidence="2" key="2">
    <citation type="submission" date="2023-06" db="EMBL/GenBank/DDBJ databases">
        <authorList>
            <consortium name="Lawrence Berkeley National Laboratory"/>
            <person name="Haridas S."/>
            <person name="Hensen N."/>
            <person name="Bonometti L."/>
            <person name="Westerberg I."/>
            <person name="Brannstrom I.O."/>
            <person name="Guillou S."/>
            <person name="Cros-Aarteil S."/>
            <person name="Calhoun S."/>
            <person name="Kuo A."/>
            <person name="Mondo S."/>
            <person name="Pangilinan J."/>
            <person name="Riley R."/>
            <person name="Labutti K."/>
            <person name="Andreopoulos B."/>
            <person name="Lipzen A."/>
            <person name="Chen C."/>
            <person name="Yanf M."/>
            <person name="Daum C."/>
            <person name="Ng V."/>
            <person name="Clum A."/>
            <person name="Steindorff A."/>
            <person name="Ohm R."/>
            <person name="Martin F."/>
            <person name="Silar P."/>
            <person name="Natvig D."/>
            <person name="Lalanne C."/>
            <person name="Gautier V."/>
            <person name="Ament-Velasquez S.L."/>
            <person name="Kruys A."/>
            <person name="Hutchinson M.I."/>
            <person name="Powell A.J."/>
            <person name="Barry K."/>
            <person name="Miller A.N."/>
            <person name="Grigoriev I.V."/>
            <person name="Debuchy R."/>
            <person name="Gladieux P."/>
            <person name="Thoren M.H."/>
            <person name="Johannesson H."/>
        </authorList>
    </citation>
    <scope>NUCLEOTIDE SEQUENCE</scope>
    <source>
        <strain evidence="2">SMH4131-1</strain>
    </source>
</reference>
<reference evidence="2" key="1">
    <citation type="journal article" date="2023" name="Mol. Phylogenet. Evol.">
        <title>Genome-scale phylogeny and comparative genomics of the fungal order Sordariales.</title>
        <authorList>
            <person name="Hensen N."/>
            <person name="Bonometti L."/>
            <person name="Westerberg I."/>
            <person name="Brannstrom I.O."/>
            <person name="Guillou S."/>
            <person name="Cros-Aarteil S."/>
            <person name="Calhoun S."/>
            <person name="Haridas S."/>
            <person name="Kuo A."/>
            <person name="Mondo S."/>
            <person name="Pangilinan J."/>
            <person name="Riley R."/>
            <person name="LaButti K."/>
            <person name="Andreopoulos B."/>
            <person name="Lipzen A."/>
            <person name="Chen C."/>
            <person name="Yan M."/>
            <person name="Daum C."/>
            <person name="Ng V."/>
            <person name="Clum A."/>
            <person name="Steindorff A."/>
            <person name="Ohm R.A."/>
            <person name="Martin F."/>
            <person name="Silar P."/>
            <person name="Natvig D.O."/>
            <person name="Lalanne C."/>
            <person name="Gautier V."/>
            <person name="Ament-Velasquez S.L."/>
            <person name="Kruys A."/>
            <person name="Hutchinson M.I."/>
            <person name="Powell A.J."/>
            <person name="Barry K."/>
            <person name="Miller A.N."/>
            <person name="Grigoriev I.V."/>
            <person name="Debuchy R."/>
            <person name="Gladieux P."/>
            <person name="Hiltunen Thoren M."/>
            <person name="Johannesson H."/>
        </authorList>
    </citation>
    <scope>NUCLEOTIDE SEQUENCE</scope>
    <source>
        <strain evidence="2">SMH4131-1</strain>
    </source>
</reference>